<keyword evidence="1" id="KW-1015">Disulfide bond</keyword>
<evidence type="ECO:0000256" key="1">
    <source>
        <dbReference type="ARBA" id="ARBA00023157"/>
    </source>
</evidence>
<dbReference type="InterPro" id="IPR002353">
    <property type="entry name" value="AntifreezeII"/>
</dbReference>
<dbReference type="OrthoDB" id="441660at2759"/>
<dbReference type="SUPFAM" id="SSF56436">
    <property type="entry name" value="C-type lectin-like"/>
    <property type="match status" value="1"/>
</dbReference>
<feature type="signal peptide" evidence="2">
    <location>
        <begin position="1"/>
        <end position="21"/>
    </location>
</feature>
<dbReference type="Pfam" id="PF00059">
    <property type="entry name" value="Lectin_C"/>
    <property type="match status" value="1"/>
</dbReference>
<sequence>MKTLTLFALVCAMMALTGAAAVPEEKADEDQTADINLAKRTFCSTRRCSSGWTPYSGRCFRFVRRPMTWAAAEKNCMSMGGHLVSIHNILEYLKLQNLMSTNRVYKETWIGGTDAQEENQWFWSDGTRFNYMKWCRGEPNNSLGKQHCLDINHEGYKCWDDLQCNRQSPSICAKKI</sequence>
<organism evidence="4 5">
    <name type="scientific">Perca fluviatilis</name>
    <name type="common">European perch</name>
    <dbReference type="NCBI Taxonomy" id="8168"/>
    <lineage>
        <taxon>Eukaryota</taxon>
        <taxon>Metazoa</taxon>
        <taxon>Chordata</taxon>
        <taxon>Craniata</taxon>
        <taxon>Vertebrata</taxon>
        <taxon>Euteleostomi</taxon>
        <taxon>Actinopterygii</taxon>
        <taxon>Neopterygii</taxon>
        <taxon>Teleostei</taxon>
        <taxon>Neoteleostei</taxon>
        <taxon>Acanthomorphata</taxon>
        <taxon>Eupercaria</taxon>
        <taxon>Perciformes</taxon>
        <taxon>Percoidei</taxon>
        <taxon>Percidae</taxon>
        <taxon>Percinae</taxon>
        <taxon>Perca</taxon>
    </lineage>
</organism>
<keyword evidence="2" id="KW-0732">Signal</keyword>
<evidence type="ECO:0000313" key="4">
    <source>
        <dbReference type="EMBL" id="KAF1381018.1"/>
    </source>
</evidence>
<accession>A0A6A5EPK9</accession>
<dbReference type="SMART" id="SM00034">
    <property type="entry name" value="CLECT"/>
    <property type="match status" value="1"/>
</dbReference>
<keyword evidence="5" id="KW-1185">Reference proteome</keyword>
<feature type="domain" description="C-type lectin" evidence="3">
    <location>
        <begin position="55"/>
        <end position="173"/>
    </location>
</feature>
<dbReference type="AlphaFoldDB" id="A0A6A5EPK9"/>
<protein>
    <recommendedName>
        <fullName evidence="3">C-type lectin domain-containing protein</fullName>
    </recommendedName>
</protein>
<dbReference type="Gene3D" id="3.10.100.10">
    <property type="entry name" value="Mannose-Binding Protein A, subunit A"/>
    <property type="match status" value="1"/>
</dbReference>
<dbReference type="InterPro" id="IPR050111">
    <property type="entry name" value="C-type_lectin/snaclec_domain"/>
</dbReference>
<dbReference type="PANTHER" id="PTHR22803">
    <property type="entry name" value="MANNOSE, PHOSPHOLIPASE, LECTIN RECEPTOR RELATED"/>
    <property type="match status" value="1"/>
</dbReference>
<dbReference type="PROSITE" id="PS50041">
    <property type="entry name" value="C_TYPE_LECTIN_2"/>
    <property type="match status" value="1"/>
</dbReference>
<dbReference type="InterPro" id="IPR018378">
    <property type="entry name" value="C-type_lectin_CS"/>
</dbReference>
<dbReference type="EMBL" id="VHII01000014">
    <property type="protein sequence ID" value="KAF1381018.1"/>
    <property type="molecule type" value="Genomic_DNA"/>
</dbReference>
<dbReference type="CDD" id="cd00037">
    <property type="entry name" value="CLECT"/>
    <property type="match status" value="1"/>
</dbReference>
<evidence type="ECO:0000259" key="3">
    <source>
        <dbReference type="PROSITE" id="PS50041"/>
    </source>
</evidence>
<gene>
    <name evidence="4" type="ORF">PFLUV_G00170070</name>
</gene>
<comment type="caution">
    <text evidence="4">The sequence shown here is derived from an EMBL/GenBank/DDBJ whole genome shotgun (WGS) entry which is preliminary data.</text>
</comment>
<feature type="chain" id="PRO_5025598570" description="C-type lectin domain-containing protein" evidence="2">
    <location>
        <begin position="22"/>
        <end position="176"/>
    </location>
</feature>
<dbReference type="InterPro" id="IPR016187">
    <property type="entry name" value="CTDL_fold"/>
</dbReference>
<dbReference type="InterPro" id="IPR001304">
    <property type="entry name" value="C-type_lectin-like"/>
</dbReference>
<proteinExistence type="predicted"/>
<dbReference type="InterPro" id="IPR016186">
    <property type="entry name" value="C-type_lectin-like/link_sf"/>
</dbReference>
<dbReference type="Proteomes" id="UP000465112">
    <property type="component" value="Chromosome 14"/>
</dbReference>
<reference evidence="4 5" key="1">
    <citation type="submission" date="2019-06" db="EMBL/GenBank/DDBJ databases">
        <title>A chromosome-scale genome assembly of the European perch, Perca fluviatilis.</title>
        <authorList>
            <person name="Roques C."/>
            <person name="Zahm M."/>
            <person name="Cabau C."/>
            <person name="Klopp C."/>
            <person name="Bouchez O."/>
            <person name="Donnadieu C."/>
            <person name="Kuhl H."/>
            <person name="Gislard M."/>
            <person name="Guendouz S."/>
            <person name="Journot L."/>
            <person name="Haffray P."/>
            <person name="Bestin A."/>
            <person name="Morvezen R."/>
            <person name="Feron R."/>
            <person name="Wen M."/>
            <person name="Jouanno E."/>
            <person name="Herpin A."/>
            <person name="Schartl M."/>
            <person name="Postlethwait J."/>
            <person name="Schaerlinger B."/>
            <person name="Chardard D."/>
            <person name="Lecocq T."/>
            <person name="Poncet C."/>
            <person name="Jaffrelo L."/>
            <person name="Lampietro C."/>
            <person name="Guiguen Y."/>
        </authorList>
    </citation>
    <scope>NUCLEOTIDE SEQUENCE [LARGE SCALE GENOMIC DNA]</scope>
    <source>
        <tissue evidence="4">Blood</tissue>
    </source>
</reference>
<name>A0A6A5EPK9_PERFL</name>
<dbReference type="PRINTS" id="PR00356">
    <property type="entry name" value="ANTIFREEZEII"/>
</dbReference>
<evidence type="ECO:0000313" key="5">
    <source>
        <dbReference type="Proteomes" id="UP000465112"/>
    </source>
</evidence>
<evidence type="ECO:0000256" key="2">
    <source>
        <dbReference type="SAM" id="SignalP"/>
    </source>
</evidence>
<dbReference type="PROSITE" id="PS00615">
    <property type="entry name" value="C_TYPE_LECTIN_1"/>
    <property type="match status" value="1"/>
</dbReference>